<dbReference type="OrthoDB" id="5516290at2"/>
<dbReference type="AlphaFoldDB" id="A0A1M5GDZ7"/>
<protein>
    <recommendedName>
        <fullName evidence="8">MAPEG family protein</fullName>
    </recommendedName>
</protein>
<feature type="transmembrane region" description="Helical" evidence="5">
    <location>
        <begin position="66"/>
        <end position="93"/>
    </location>
</feature>
<keyword evidence="7" id="KW-1185">Reference proteome</keyword>
<accession>A0A1M5GDZ7</accession>
<dbReference type="Gene3D" id="1.20.120.550">
    <property type="entry name" value="Membrane associated eicosanoid/glutathione metabolism-like domain"/>
    <property type="match status" value="1"/>
</dbReference>
<keyword evidence="3 5" id="KW-1133">Transmembrane helix</keyword>
<dbReference type="GO" id="GO:0016020">
    <property type="term" value="C:membrane"/>
    <property type="evidence" value="ECO:0007669"/>
    <property type="project" value="UniProtKB-SubCell"/>
</dbReference>
<evidence type="ECO:0000256" key="2">
    <source>
        <dbReference type="ARBA" id="ARBA00022692"/>
    </source>
</evidence>
<organism evidence="6 7">
    <name type="scientific">Kaistia soli DSM 19436</name>
    <dbReference type="NCBI Taxonomy" id="1122133"/>
    <lineage>
        <taxon>Bacteria</taxon>
        <taxon>Pseudomonadati</taxon>
        <taxon>Pseudomonadota</taxon>
        <taxon>Alphaproteobacteria</taxon>
        <taxon>Hyphomicrobiales</taxon>
        <taxon>Kaistiaceae</taxon>
        <taxon>Kaistia</taxon>
    </lineage>
</organism>
<keyword evidence="4 5" id="KW-0472">Membrane</keyword>
<dbReference type="EMBL" id="FQUP01000003">
    <property type="protein sequence ID" value="SHG01963.1"/>
    <property type="molecule type" value="Genomic_DNA"/>
</dbReference>
<evidence type="ECO:0000313" key="6">
    <source>
        <dbReference type="EMBL" id="SHG01963.1"/>
    </source>
</evidence>
<dbReference type="RefSeq" id="WP_073054917.1">
    <property type="nucleotide sequence ID" value="NZ_FQUP01000003.1"/>
</dbReference>
<feature type="transmembrane region" description="Helical" evidence="5">
    <location>
        <begin position="113"/>
        <end position="131"/>
    </location>
</feature>
<dbReference type="Proteomes" id="UP000184485">
    <property type="component" value="Unassembled WGS sequence"/>
</dbReference>
<evidence type="ECO:0000256" key="5">
    <source>
        <dbReference type="SAM" id="Phobius"/>
    </source>
</evidence>
<reference evidence="6 7" key="1">
    <citation type="submission" date="2016-11" db="EMBL/GenBank/DDBJ databases">
        <authorList>
            <person name="Jaros S."/>
            <person name="Januszkiewicz K."/>
            <person name="Wedrychowicz H."/>
        </authorList>
    </citation>
    <scope>NUCLEOTIDE SEQUENCE [LARGE SCALE GENOMIC DNA]</scope>
    <source>
        <strain evidence="6 7">DSM 19436</strain>
    </source>
</reference>
<dbReference type="Pfam" id="PF01124">
    <property type="entry name" value="MAPEG"/>
    <property type="match status" value="1"/>
</dbReference>
<keyword evidence="2 5" id="KW-0812">Transmembrane</keyword>
<evidence type="ECO:0000313" key="7">
    <source>
        <dbReference type="Proteomes" id="UP000184485"/>
    </source>
</evidence>
<proteinExistence type="predicted"/>
<dbReference type="SUPFAM" id="SSF161084">
    <property type="entry name" value="MAPEG domain-like"/>
    <property type="match status" value="1"/>
</dbReference>
<dbReference type="STRING" id="1122133.SAMN02745157_3374"/>
<comment type="subcellular location">
    <subcellularLocation>
        <location evidence="1">Membrane</location>
    </subcellularLocation>
</comment>
<gene>
    <name evidence="6" type="ORF">SAMN02745157_3374</name>
</gene>
<name>A0A1M5GDZ7_9HYPH</name>
<evidence type="ECO:0000256" key="1">
    <source>
        <dbReference type="ARBA" id="ARBA00004370"/>
    </source>
</evidence>
<sequence length="134" mass="14728">MLKTVILWPAIAQAVLIFLSYVNLGRARSAAVRNGLAKDTDFPPGNEPPESAAGRRLVANQFELPVLFFVVIAFLMMIDGVSIIELALAWLFVVVRAIHMIGSLKGPLMLRHASFFVAFLIVVALWADLAIRLL</sequence>
<evidence type="ECO:0000256" key="4">
    <source>
        <dbReference type="ARBA" id="ARBA00023136"/>
    </source>
</evidence>
<feature type="transmembrane region" description="Helical" evidence="5">
    <location>
        <begin position="6"/>
        <end position="24"/>
    </location>
</feature>
<evidence type="ECO:0008006" key="8">
    <source>
        <dbReference type="Google" id="ProtNLM"/>
    </source>
</evidence>
<dbReference type="InterPro" id="IPR023352">
    <property type="entry name" value="MAPEG-like_dom_sf"/>
</dbReference>
<dbReference type="InterPro" id="IPR001129">
    <property type="entry name" value="Membr-assoc_MAPEG"/>
</dbReference>
<evidence type="ECO:0000256" key="3">
    <source>
        <dbReference type="ARBA" id="ARBA00022989"/>
    </source>
</evidence>